<dbReference type="AlphaFoldDB" id="A0A326U4C9"/>
<dbReference type="RefSeq" id="WP_111323955.1">
    <property type="nucleotide sequence ID" value="NZ_BIFX01000001.1"/>
</dbReference>
<evidence type="ECO:0000313" key="2">
    <source>
        <dbReference type="Proteomes" id="UP000248806"/>
    </source>
</evidence>
<organism evidence="1 2">
    <name type="scientific">Thermosporothrix hazakensis</name>
    <dbReference type="NCBI Taxonomy" id="644383"/>
    <lineage>
        <taxon>Bacteria</taxon>
        <taxon>Bacillati</taxon>
        <taxon>Chloroflexota</taxon>
        <taxon>Ktedonobacteria</taxon>
        <taxon>Ktedonobacterales</taxon>
        <taxon>Thermosporotrichaceae</taxon>
        <taxon>Thermosporothrix</taxon>
    </lineage>
</organism>
<dbReference type="EMBL" id="QKUF01000012">
    <property type="protein sequence ID" value="PZW27513.1"/>
    <property type="molecule type" value="Genomic_DNA"/>
</dbReference>
<proteinExistence type="predicted"/>
<gene>
    <name evidence="1" type="ORF">EI42_03600</name>
</gene>
<evidence type="ECO:0000313" key="1">
    <source>
        <dbReference type="EMBL" id="PZW27513.1"/>
    </source>
</evidence>
<reference evidence="1 2" key="1">
    <citation type="submission" date="2018-06" db="EMBL/GenBank/DDBJ databases">
        <title>Genomic Encyclopedia of Archaeal and Bacterial Type Strains, Phase II (KMG-II): from individual species to whole genera.</title>
        <authorList>
            <person name="Goeker M."/>
        </authorList>
    </citation>
    <scope>NUCLEOTIDE SEQUENCE [LARGE SCALE GENOMIC DNA]</scope>
    <source>
        <strain evidence="1 2">ATCC BAA-1881</strain>
    </source>
</reference>
<sequence>MRPMKLHDSLQCCLLAVAARYPQHVLHINENILGPQAHGAEGWVAEEMIEMLEQVQPDILEEPAILMIDMQRSEIYIPKHSRIEPGIRVFCRGKLPECRNNTAKLQKLRLPAEETVKAAL</sequence>
<name>A0A326U4C9_THEHA</name>
<comment type="caution">
    <text evidence="1">The sequence shown here is derived from an EMBL/GenBank/DDBJ whole genome shotgun (WGS) entry which is preliminary data.</text>
</comment>
<keyword evidence="2" id="KW-1185">Reference proteome</keyword>
<accession>A0A326U4C9</accession>
<protein>
    <submittedName>
        <fullName evidence="1">Uncharacterized protein</fullName>
    </submittedName>
</protein>
<dbReference type="Proteomes" id="UP000248806">
    <property type="component" value="Unassembled WGS sequence"/>
</dbReference>
<dbReference type="OrthoDB" id="161353at2"/>